<evidence type="ECO:0000256" key="6">
    <source>
        <dbReference type="ARBA" id="ARBA00034482"/>
    </source>
</evidence>
<evidence type="ECO:0000313" key="8">
    <source>
        <dbReference type="EMBL" id="KAL3283190.1"/>
    </source>
</evidence>
<feature type="compositionally biased region" description="Low complexity" evidence="7">
    <location>
        <begin position="297"/>
        <end position="316"/>
    </location>
</feature>
<protein>
    <recommendedName>
        <fullName evidence="10">Hyccin</fullName>
    </recommendedName>
</protein>
<evidence type="ECO:0000313" key="9">
    <source>
        <dbReference type="Proteomes" id="UP001516400"/>
    </source>
</evidence>
<dbReference type="GO" id="GO:0005829">
    <property type="term" value="C:cytosol"/>
    <property type="evidence" value="ECO:0007669"/>
    <property type="project" value="UniProtKB-SubCell"/>
</dbReference>
<evidence type="ECO:0000256" key="4">
    <source>
        <dbReference type="ARBA" id="ARBA00022490"/>
    </source>
</evidence>
<feature type="compositionally biased region" description="Polar residues" evidence="7">
    <location>
        <begin position="401"/>
        <end position="415"/>
    </location>
</feature>
<dbReference type="Pfam" id="PF09790">
    <property type="entry name" value="Hyccin"/>
    <property type="match status" value="1"/>
</dbReference>
<dbReference type="Proteomes" id="UP001516400">
    <property type="component" value="Unassembled WGS sequence"/>
</dbReference>
<evidence type="ECO:0000256" key="5">
    <source>
        <dbReference type="ARBA" id="ARBA00023136"/>
    </source>
</evidence>
<dbReference type="PANTHER" id="PTHR31220">
    <property type="entry name" value="HYCCIN RELATED"/>
    <property type="match status" value="1"/>
</dbReference>
<accession>A0ABD2NY83</accession>
<organism evidence="8 9">
    <name type="scientific">Cryptolaemus montrouzieri</name>
    <dbReference type="NCBI Taxonomy" id="559131"/>
    <lineage>
        <taxon>Eukaryota</taxon>
        <taxon>Metazoa</taxon>
        <taxon>Ecdysozoa</taxon>
        <taxon>Arthropoda</taxon>
        <taxon>Hexapoda</taxon>
        <taxon>Insecta</taxon>
        <taxon>Pterygota</taxon>
        <taxon>Neoptera</taxon>
        <taxon>Endopterygota</taxon>
        <taxon>Coleoptera</taxon>
        <taxon>Polyphaga</taxon>
        <taxon>Cucujiformia</taxon>
        <taxon>Coccinelloidea</taxon>
        <taxon>Coccinellidae</taxon>
        <taxon>Scymninae</taxon>
        <taxon>Scymnini</taxon>
        <taxon>Cryptolaemus</taxon>
    </lineage>
</organism>
<keyword evidence="4" id="KW-0963">Cytoplasm</keyword>
<evidence type="ECO:0008006" key="10">
    <source>
        <dbReference type="Google" id="ProtNLM"/>
    </source>
</evidence>
<proteinExistence type="inferred from homology"/>
<dbReference type="PANTHER" id="PTHR31220:SF1">
    <property type="entry name" value="GH21176P"/>
    <property type="match status" value="1"/>
</dbReference>
<feature type="region of interest" description="Disordered" evidence="7">
    <location>
        <begin position="297"/>
        <end position="326"/>
    </location>
</feature>
<reference evidence="8 9" key="1">
    <citation type="journal article" date="2021" name="BMC Biol.">
        <title>Horizontally acquired antibacterial genes associated with adaptive radiation of ladybird beetles.</title>
        <authorList>
            <person name="Li H.S."/>
            <person name="Tang X.F."/>
            <person name="Huang Y.H."/>
            <person name="Xu Z.Y."/>
            <person name="Chen M.L."/>
            <person name="Du X.Y."/>
            <person name="Qiu B.Y."/>
            <person name="Chen P.T."/>
            <person name="Zhang W."/>
            <person name="Slipinski A."/>
            <person name="Escalona H.E."/>
            <person name="Waterhouse R.M."/>
            <person name="Zwick A."/>
            <person name="Pang H."/>
        </authorList>
    </citation>
    <scope>NUCLEOTIDE SEQUENCE [LARGE SCALE GENOMIC DNA]</scope>
    <source>
        <strain evidence="8">SYSU2018</strain>
    </source>
</reference>
<keyword evidence="5" id="KW-0472">Membrane</keyword>
<dbReference type="InterPro" id="IPR018619">
    <property type="entry name" value="Hyccin"/>
</dbReference>
<dbReference type="GO" id="GO:0005886">
    <property type="term" value="C:plasma membrane"/>
    <property type="evidence" value="ECO:0007669"/>
    <property type="project" value="UniProtKB-SubCell"/>
</dbReference>
<feature type="region of interest" description="Disordered" evidence="7">
    <location>
        <begin position="346"/>
        <end position="415"/>
    </location>
</feature>
<name>A0ABD2NY83_9CUCU</name>
<evidence type="ECO:0000256" key="1">
    <source>
        <dbReference type="ARBA" id="ARBA00004236"/>
    </source>
</evidence>
<dbReference type="EMBL" id="JABFTP020000144">
    <property type="protein sequence ID" value="KAL3283190.1"/>
    <property type="molecule type" value="Genomic_DNA"/>
</dbReference>
<comment type="subcellular location">
    <subcellularLocation>
        <location evidence="1">Cell membrane</location>
    </subcellularLocation>
    <subcellularLocation>
        <location evidence="2">Cytoplasm</location>
        <location evidence="2">Cytosol</location>
    </subcellularLocation>
</comment>
<gene>
    <name evidence="8" type="ORF">HHI36_006342</name>
</gene>
<dbReference type="AlphaFoldDB" id="A0ABD2NY83"/>
<comment type="caution">
    <text evidence="8">The sequence shown here is derived from an EMBL/GenBank/DDBJ whole genome shotgun (WGS) entry which is preliminary data.</text>
</comment>
<keyword evidence="9" id="KW-1185">Reference proteome</keyword>
<sequence length="415" mass="46562">MADILVSEWMEEFEALTESEIHTYSTEQEHNHEIMIALFDVLSEPNKYKLEIMIDGICRQLLDFYRSGEKQLRKFTLQYVPMLVFLHFSDKTLSSIQTLLVSLYNLEIIDSKGQPRTLHFRIPSVAQSSIFHDANNLEPSFIAENSLRRWEECNSKLVSWGPLPQVECLNAQNRHRVITALIFLYNQQLSSVLTQGIEYTCKGISRLVTQGFQTTSSARSSVNSDTDSTGAQSMTLTQRIPVTSPFLIELLNIVYNAVERGISGGQQALNDIIYRANYETFAAVLLAANSIKNLLQHSPSSSITSRPSHSHSVSKSMITNASFRTKKLPDDIPIQDEHHQDPLDSITEEQEETEKSKSRGSVSALKGHLPKLPGLSKKHKDKTKVTEVEMPTGSGDMVDCVSNTESNNTMHVSAV</sequence>
<keyword evidence="3" id="KW-1003">Cell membrane</keyword>
<evidence type="ECO:0000256" key="2">
    <source>
        <dbReference type="ARBA" id="ARBA00004514"/>
    </source>
</evidence>
<evidence type="ECO:0000256" key="7">
    <source>
        <dbReference type="SAM" id="MobiDB-lite"/>
    </source>
</evidence>
<evidence type="ECO:0000256" key="3">
    <source>
        <dbReference type="ARBA" id="ARBA00022475"/>
    </source>
</evidence>
<comment type="similarity">
    <text evidence="6">Belongs to the Hyccin family.</text>
</comment>